<proteinExistence type="predicted"/>
<keyword evidence="3" id="KW-1185">Reference proteome</keyword>
<evidence type="ECO:0000313" key="3">
    <source>
        <dbReference type="Proteomes" id="UP001328107"/>
    </source>
</evidence>
<dbReference type="Proteomes" id="UP001328107">
    <property type="component" value="Unassembled WGS sequence"/>
</dbReference>
<comment type="caution">
    <text evidence="2">The sequence shown here is derived from an EMBL/GenBank/DDBJ whole genome shotgun (WGS) entry which is preliminary data.</text>
</comment>
<organism evidence="2 3">
    <name type="scientific">Pristionchus mayeri</name>
    <dbReference type="NCBI Taxonomy" id="1317129"/>
    <lineage>
        <taxon>Eukaryota</taxon>
        <taxon>Metazoa</taxon>
        <taxon>Ecdysozoa</taxon>
        <taxon>Nematoda</taxon>
        <taxon>Chromadorea</taxon>
        <taxon>Rhabditida</taxon>
        <taxon>Rhabditina</taxon>
        <taxon>Diplogasteromorpha</taxon>
        <taxon>Diplogasteroidea</taxon>
        <taxon>Neodiplogasteridae</taxon>
        <taxon>Pristionchus</taxon>
    </lineage>
</organism>
<feature type="non-terminal residue" evidence="2">
    <location>
        <position position="94"/>
    </location>
</feature>
<evidence type="ECO:0000256" key="1">
    <source>
        <dbReference type="SAM" id="MobiDB-lite"/>
    </source>
</evidence>
<dbReference type="AlphaFoldDB" id="A0AAN4ZEW8"/>
<feature type="region of interest" description="Disordered" evidence="1">
    <location>
        <begin position="1"/>
        <end position="43"/>
    </location>
</feature>
<reference evidence="3" key="1">
    <citation type="submission" date="2022-10" db="EMBL/GenBank/DDBJ databases">
        <title>Genome assembly of Pristionchus species.</title>
        <authorList>
            <person name="Yoshida K."/>
            <person name="Sommer R.J."/>
        </authorList>
    </citation>
    <scope>NUCLEOTIDE SEQUENCE [LARGE SCALE GENOMIC DNA]</scope>
    <source>
        <strain evidence="3">RS5460</strain>
    </source>
</reference>
<gene>
    <name evidence="2" type="ORF">PMAYCL1PPCAC_10132</name>
</gene>
<dbReference type="EMBL" id="BTRK01000003">
    <property type="protein sequence ID" value="GMR39937.1"/>
    <property type="molecule type" value="Genomic_DNA"/>
</dbReference>
<protein>
    <submittedName>
        <fullName evidence="2">Uncharacterized protein</fullName>
    </submittedName>
</protein>
<accession>A0AAN4ZEW8</accession>
<name>A0AAN4ZEW8_9BILA</name>
<feature type="region of interest" description="Disordered" evidence="1">
    <location>
        <begin position="72"/>
        <end position="94"/>
    </location>
</feature>
<evidence type="ECO:0000313" key="2">
    <source>
        <dbReference type="EMBL" id="GMR39937.1"/>
    </source>
</evidence>
<sequence length="94" mass="10274">IYFLTDPSSKKPTRDATGATTGSTGGASKKEARDAQRNSARLTAKADELLKYARTPTKNEKDDLTHRIMALSPSTTTMLTKERTGDKTEDDPDK</sequence>
<feature type="non-terminal residue" evidence="2">
    <location>
        <position position="1"/>
    </location>
</feature>